<organism evidence="3">
    <name type="scientific">hydrothermal vent metagenome</name>
    <dbReference type="NCBI Taxonomy" id="652676"/>
    <lineage>
        <taxon>unclassified sequences</taxon>
        <taxon>metagenomes</taxon>
        <taxon>ecological metagenomes</taxon>
    </lineage>
</organism>
<evidence type="ECO:0000259" key="1">
    <source>
        <dbReference type="Pfam" id="PF05943"/>
    </source>
</evidence>
<dbReference type="NCBIfam" id="TIGR03355">
    <property type="entry name" value="VI_chp_2"/>
    <property type="match status" value="1"/>
</dbReference>
<dbReference type="EMBL" id="UOFQ01000119">
    <property type="protein sequence ID" value="VAW89052.1"/>
    <property type="molecule type" value="Genomic_DNA"/>
</dbReference>
<evidence type="ECO:0000259" key="2">
    <source>
        <dbReference type="Pfam" id="PF18945"/>
    </source>
</evidence>
<dbReference type="InterPro" id="IPR010269">
    <property type="entry name" value="T6SS_TssC-like"/>
</dbReference>
<evidence type="ECO:0000313" key="3">
    <source>
        <dbReference type="EMBL" id="VAW89052.1"/>
    </source>
</evidence>
<dbReference type="Pfam" id="PF05943">
    <property type="entry name" value="VipB"/>
    <property type="match status" value="1"/>
</dbReference>
<reference evidence="3" key="1">
    <citation type="submission" date="2018-06" db="EMBL/GenBank/DDBJ databases">
        <authorList>
            <person name="Zhirakovskaya E."/>
        </authorList>
    </citation>
    <scope>NUCLEOTIDE SEQUENCE</scope>
</reference>
<dbReference type="Pfam" id="PF18945">
    <property type="entry name" value="VipB_2"/>
    <property type="match status" value="1"/>
</dbReference>
<dbReference type="InterPro" id="IPR044031">
    <property type="entry name" value="TssC1_N"/>
</dbReference>
<gene>
    <name evidence="3" type="ORF">MNBD_GAMMA17-1834</name>
</gene>
<dbReference type="InterPro" id="IPR044032">
    <property type="entry name" value="TssC1_C"/>
</dbReference>
<proteinExistence type="predicted"/>
<protein>
    <submittedName>
        <fullName evidence="3">Uncharacterized protein ImpD</fullName>
    </submittedName>
</protein>
<accession>A0A3B0ZNQ9</accession>
<feature type="domain" description="TssC1 N-terminal" evidence="1">
    <location>
        <begin position="71"/>
        <end position="380"/>
    </location>
</feature>
<sequence>MSEPQNHTSSSAQRNSTIDLDAVLSQPAYLTNLSEFLNEQDDNKALRYCVENFIPKRRLTSATNVKGAAFQLISDIDKAINAQLNTIIHHPKFQKLEASWRGLLFLVKKTDGTKNIILKMLDISWAEVTKDISRALEFDQSHLFHKIYSEEYGSPGGQPYGAIIGDYEVSHRISPKHPHDDIATLEGMAQIAAASLSPFIAAASSELFGMENFSGLGQPLKLEAIFKQKEYIKWNSLREKVDARFVALTLPRTLMRQPYRKFAGSYKGIHFHEYTDANNHHHLWGNACYAFGGILIREFQHVGWFGHIRGTPRNYISGGLVSDIPIDTFNTAPGKIAFKPATDVIVTDALEKVISELGFMPLCQGYLSPFATFYNNQTIHQAQSYSTADARINGQLSAMLQHVLCGARVAHYIKVMMRDKVGSFSSAELCERALSDWLLKYTAGQEDLDWETQARYPLKQASVDVKEHPAKPGEYICVIRLQPHYQLDQMVSELELITELTALKN</sequence>
<dbReference type="AlphaFoldDB" id="A0A3B0ZNQ9"/>
<dbReference type="PANTHER" id="PTHR35565">
    <property type="entry name" value="CYTOPLASMIC PROTEIN-RELATED"/>
    <property type="match status" value="1"/>
</dbReference>
<dbReference type="PANTHER" id="PTHR35565:SF3">
    <property type="entry name" value="TYPE VI SECRETION SYSTEM SHEATH PROTEIN TSSC1"/>
    <property type="match status" value="1"/>
</dbReference>
<feature type="domain" description="TssC1 C-terminal" evidence="2">
    <location>
        <begin position="390"/>
        <end position="500"/>
    </location>
</feature>
<name>A0A3B0ZNQ9_9ZZZZ</name>